<comment type="caution">
    <text evidence="2">The sequence shown here is derived from an EMBL/GenBank/DDBJ whole genome shotgun (WGS) entry which is preliminary data.</text>
</comment>
<dbReference type="EMBL" id="JAFNEN010000215">
    <property type="protein sequence ID" value="KAG8189442.1"/>
    <property type="molecule type" value="Genomic_DNA"/>
</dbReference>
<gene>
    <name evidence="2" type="ORF">JTE90_012515</name>
</gene>
<feature type="region of interest" description="Disordered" evidence="1">
    <location>
        <begin position="62"/>
        <end position="101"/>
    </location>
</feature>
<feature type="compositionally biased region" description="Polar residues" evidence="1">
    <location>
        <begin position="284"/>
        <end position="295"/>
    </location>
</feature>
<dbReference type="Proteomes" id="UP000827092">
    <property type="component" value="Unassembled WGS sequence"/>
</dbReference>
<accession>A0AAV6UYX6</accession>
<proteinExistence type="predicted"/>
<evidence type="ECO:0000256" key="1">
    <source>
        <dbReference type="SAM" id="MobiDB-lite"/>
    </source>
</evidence>
<feature type="region of interest" description="Disordered" evidence="1">
    <location>
        <begin position="338"/>
        <end position="357"/>
    </location>
</feature>
<sequence>MEPVLGNMEDAFNKTLTSLLFAPGAQNWYEDEINVPFVPFPKKEKITYPLYPNKKPILPSGEIANLNPPLEVPSQNGTYQDDEDIEADSESSEEEEMDYEEKITCSSEQKVIRLDSCGREVEDFQGIMQFTSDEDETVEEQLPFERSSAQFQPPVDEDVKEPVRQKARIQPSSSITKKSQRIKAMINQQKRRQRNLSPITSTSDDGRIRPQYRPINGTASGSEYLTPSKGRAKTRFVTTDIKIDQFNGILKYTFIKEPVIVKPEESSDDDERTQRKGSVRHDLFSQNVRYEASSSENDDSEHFEVRSEHSDSYCDREEGRLNEPYIDSVNRWISFKEISSSSNSSSDEEERFPEQRINGDKRKDHIFVIYIKMEDFKPEDVVYIFKIIYYLLKV</sequence>
<evidence type="ECO:0000313" key="2">
    <source>
        <dbReference type="EMBL" id="KAG8189442.1"/>
    </source>
</evidence>
<evidence type="ECO:0000313" key="3">
    <source>
        <dbReference type="Proteomes" id="UP000827092"/>
    </source>
</evidence>
<feature type="region of interest" description="Disordered" evidence="1">
    <location>
        <begin position="147"/>
        <end position="227"/>
    </location>
</feature>
<keyword evidence="3" id="KW-1185">Reference proteome</keyword>
<feature type="compositionally biased region" description="Acidic residues" evidence="1">
    <location>
        <begin position="80"/>
        <end position="99"/>
    </location>
</feature>
<organism evidence="2 3">
    <name type="scientific">Oedothorax gibbosus</name>
    <dbReference type="NCBI Taxonomy" id="931172"/>
    <lineage>
        <taxon>Eukaryota</taxon>
        <taxon>Metazoa</taxon>
        <taxon>Ecdysozoa</taxon>
        <taxon>Arthropoda</taxon>
        <taxon>Chelicerata</taxon>
        <taxon>Arachnida</taxon>
        <taxon>Araneae</taxon>
        <taxon>Araneomorphae</taxon>
        <taxon>Entelegynae</taxon>
        <taxon>Araneoidea</taxon>
        <taxon>Linyphiidae</taxon>
        <taxon>Erigoninae</taxon>
        <taxon>Oedothorax</taxon>
    </lineage>
</organism>
<feature type="region of interest" description="Disordered" evidence="1">
    <location>
        <begin position="263"/>
        <end position="317"/>
    </location>
</feature>
<name>A0AAV6UYX6_9ARAC</name>
<reference evidence="2 3" key="1">
    <citation type="journal article" date="2022" name="Nat. Ecol. Evol.">
        <title>A masculinizing supergene underlies an exaggerated male reproductive morph in a spider.</title>
        <authorList>
            <person name="Hendrickx F."/>
            <person name="De Corte Z."/>
            <person name="Sonet G."/>
            <person name="Van Belleghem S.M."/>
            <person name="Kostlbacher S."/>
            <person name="Vangestel C."/>
        </authorList>
    </citation>
    <scope>NUCLEOTIDE SEQUENCE [LARGE SCALE GENOMIC DNA]</scope>
    <source>
        <strain evidence="2">W744_W776</strain>
    </source>
</reference>
<protein>
    <submittedName>
        <fullName evidence="2">Uncharacterized protein</fullName>
    </submittedName>
</protein>
<dbReference type="AlphaFoldDB" id="A0AAV6UYX6"/>
<feature type="compositionally biased region" description="Basic and acidic residues" evidence="1">
    <location>
        <begin position="300"/>
        <end position="317"/>
    </location>
</feature>